<reference evidence="1 2" key="1">
    <citation type="journal article" date="2005" name="Nature">
        <title>Genomic sequence of the pathogenic and allergenic filamentous fungus Aspergillus fumigatus.</title>
        <authorList>
            <person name="Nierman W.C."/>
            <person name="Pain A."/>
            <person name="Anderson M.J."/>
            <person name="Wortman J.R."/>
            <person name="Kim H.S."/>
            <person name="Arroyo J."/>
            <person name="Berriman M."/>
            <person name="Abe K."/>
            <person name="Archer D.B."/>
            <person name="Bermejo C."/>
            <person name="Bennett J."/>
            <person name="Bowyer P."/>
            <person name="Chen D."/>
            <person name="Collins M."/>
            <person name="Coulsen R."/>
            <person name="Davies R."/>
            <person name="Dyer P.S."/>
            <person name="Farman M."/>
            <person name="Fedorova N."/>
            <person name="Fedorova N."/>
            <person name="Feldblyum T.V."/>
            <person name="Fischer R."/>
            <person name="Fosker N."/>
            <person name="Fraser A."/>
            <person name="Garcia J.L."/>
            <person name="Garcia M.J."/>
            <person name="Goble A."/>
            <person name="Goldman G.H."/>
            <person name="Gomi K."/>
            <person name="Griffith-Jones S."/>
            <person name="Gwilliam R."/>
            <person name="Haas B."/>
            <person name="Haas H."/>
            <person name="Harris D."/>
            <person name="Horiuchi H."/>
            <person name="Huang J."/>
            <person name="Humphray S."/>
            <person name="Jimenez J."/>
            <person name="Keller N."/>
            <person name="Khouri H."/>
            <person name="Kitamoto K."/>
            <person name="Kobayashi T."/>
            <person name="Konzack S."/>
            <person name="Kulkarni R."/>
            <person name="Kumagai T."/>
            <person name="Lafon A."/>
            <person name="Latge J.P."/>
            <person name="Li W."/>
            <person name="Lord A."/>
            <person name="Lu C."/>
            <person name="Majoros W.H."/>
            <person name="May G.S."/>
            <person name="Miller B.L."/>
            <person name="Mohamoud Y."/>
            <person name="Molina M."/>
            <person name="Monod M."/>
            <person name="Mouyna I."/>
            <person name="Mulligan S."/>
            <person name="Murphy L."/>
            <person name="O'Neil S."/>
            <person name="Paulsen I."/>
            <person name="Penalva M.A."/>
            <person name="Pertea M."/>
            <person name="Price C."/>
            <person name="Pritchard B.L."/>
            <person name="Quail M.A."/>
            <person name="Rabbinowitsch E."/>
            <person name="Rawlins N."/>
            <person name="Rajandream M.A."/>
            <person name="Reichard U."/>
            <person name="Renauld H."/>
            <person name="Robson G.D."/>
            <person name="Rodriguez de Cordoba S."/>
            <person name="Rodriguez-Pena J.M."/>
            <person name="Ronning C.M."/>
            <person name="Rutter S."/>
            <person name="Salzberg S.L."/>
            <person name="Sanchez M."/>
            <person name="Sanchez-Ferrero J.C."/>
            <person name="Saunders D."/>
            <person name="Seeger K."/>
            <person name="Squares R."/>
            <person name="Squares S."/>
            <person name="Takeuchi M."/>
            <person name="Tekaia F."/>
            <person name="Turner G."/>
            <person name="Vazquez de Aldana C.R."/>
            <person name="Weidman J."/>
            <person name="White O."/>
            <person name="Woodward J."/>
            <person name="Yu J.H."/>
            <person name="Fraser C."/>
            <person name="Galagan J.E."/>
            <person name="Asai K."/>
            <person name="Machida M."/>
            <person name="Hall N."/>
            <person name="Barrell B."/>
            <person name="Denning D.W."/>
        </authorList>
    </citation>
    <scope>NUCLEOTIDE SEQUENCE [LARGE SCALE GENOMIC DNA]</scope>
    <source>
        <strain evidence="1 2">Af293</strain>
    </source>
</reference>
<gene>
    <name evidence="1" type="ORF">AFUA_6G09395</name>
</gene>
<keyword evidence="2" id="KW-1185">Reference proteome</keyword>
<dbReference type="InParanoid" id="A4D9N9"/>
<evidence type="ECO:0000313" key="1">
    <source>
        <dbReference type="EMBL" id="EBA27361.1"/>
    </source>
</evidence>
<dbReference type="EMBL" id="AAHF01000006">
    <property type="protein sequence ID" value="EBA27361.1"/>
    <property type="molecule type" value="Genomic_DNA"/>
</dbReference>
<name>A4D9N9_ASPFU</name>
<dbReference type="HOGENOM" id="CLU_836713_0_0_1"/>
<dbReference type="GeneID" id="5077222"/>
<comment type="caution">
    <text evidence="1">The sequence shown here is derived from an EMBL/GenBank/DDBJ whole genome shotgun (WGS) entry which is preliminary data.</text>
</comment>
<dbReference type="OrthoDB" id="4499652at2759"/>
<dbReference type="eggNOG" id="ENOG502SW57">
    <property type="taxonomic scope" value="Eukaryota"/>
</dbReference>
<accession>A4D9N9</accession>
<protein>
    <submittedName>
        <fullName evidence="1">Uncharacterized protein</fullName>
    </submittedName>
</protein>
<sequence>MSGFQLALDYIDAGSEEEILQHRERALDAIKKLEKALGLIQRVEPGLPSNSISVEPDVEQRPQQLSEKILTRIDKNLASIVSYARKSPETAVAPAPQKREDPRIIDAQIYYGARKKTTSMMFRTALAIRSISMEFARFQHYRRGYSRVARQVNRLSAKADQTQEATISDFIKENHIADHRTFERMITSGTKMLVLEGLFGSCGISSLLWKVPSWSKLSYPELPVLLELLLQIPEYDKVRTTAEDLTGWYEQCQDVYDQNIYAQRATFLYNKLPLCRPKDVIQPVSYPLIGTDSFGGHMRDSDMVVSMASACPESSLKHTGMCSFAFHVHIVR</sequence>
<organism evidence="1 2">
    <name type="scientific">Aspergillus fumigatus (strain ATCC MYA-4609 / CBS 101355 / FGSC A1100 / Af293)</name>
    <name type="common">Neosartorya fumigata</name>
    <dbReference type="NCBI Taxonomy" id="330879"/>
    <lineage>
        <taxon>Eukaryota</taxon>
        <taxon>Fungi</taxon>
        <taxon>Dikarya</taxon>
        <taxon>Ascomycota</taxon>
        <taxon>Pezizomycotina</taxon>
        <taxon>Eurotiomycetes</taxon>
        <taxon>Eurotiomycetidae</taxon>
        <taxon>Eurotiales</taxon>
        <taxon>Aspergillaceae</taxon>
        <taxon>Aspergillus</taxon>
        <taxon>Aspergillus subgen. Fumigati</taxon>
    </lineage>
</organism>
<proteinExistence type="predicted"/>
<evidence type="ECO:0000313" key="2">
    <source>
        <dbReference type="Proteomes" id="UP000002530"/>
    </source>
</evidence>
<dbReference type="RefSeq" id="XP_001481466.1">
    <property type="nucleotide sequence ID" value="XM_001481416.1"/>
</dbReference>
<dbReference type="Proteomes" id="UP000002530">
    <property type="component" value="Unassembled WGS sequence"/>
</dbReference>
<dbReference type="KEGG" id="afm:AFUA_6G09395"/>
<dbReference type="AlphaFoldDB" id="A4D9N9"/>
<dbReference type="STRING" id="330879.A4D9N9"/>